<sequence length="68" mass="7483">MSEADRLRPGDGLVGDEVAKRLRADREVARRNMGVDVSDEEFDRAPDILGNIYNIAAERLRAARGAEG</sequence>
<dbReference type="EMBL" id="JASCIQ010000069">
    <property type="protein sequence ID" value="MDI3409342.1"/>
    <property type="molecule type" value="Genomic_DNA"/>
</dbReference>
<name>A0ABT6SNT3_9ACTN</name>
<dbReference type="RefSeq" id="WP_282547210.1">
    <property type="nucleotide sequence ID" value="NZ_JASCIQ010000069.1"/>
</dbReference>
<accession>A0ABT6SNT3</accession>
<reference evidence="1 2" key="1">
    <citation type="submission" date="2023-05" db="EMBL/GenBank/DDBJ databases">
        <title>Draft genome sequence of Streptomyces sp. B-S-A6 isolated from a cave soil in Thailand.</title>
        <authorList>
            <person name="Chamroensaksri N."/>
            <person name="Muangham S."/>
        </authorList>
    </citation>
    <scope>NUCLEOTIDE SEQUENCE [LARGE SCALE GENOMIC DNA]</scope>
    <source>
        <strain evidence="1 2">B-S-A6</strain>
    </source>
</reference>
<protein>
    <submittedName>
        <fullName evidence="1">Uncharacterized protein</fullName>
    </submittedName>
</protein>
<gene>
    <name evidence="1" type="ORF">QIS96_36665</name>
</gene>
<keyword evidence="2" id="KW-1185">Reference proteome</keyword>
<comment type="caution">
    <text evidence="1">The sequence shown here is derived from an EMBL/GenBank/DDBJ whole genome shotgun (WGS) entry which is preliminary data.</text>
</comment>
<organism evidence="1 2">
    <name type="scientific">Streptomyces cavernicola</name>
    <dbReference type="NCBI Taxonomy" id="3043613"/>
    <lineage>
        <taxon>Bacteria</taxon>
        <taxon>Bacillati</taxon>
        <taxon>Actinomycetota</taxon>
        <taxon>Actinomycetes</taxon>
        <taxon>Kitasatosporales</taxon>
        <taxon>Streptomycetaceae</taxon>
        <taxon>Streptomyces</taxon>
    </lineage>
</organism>
<proteinExistence type="predicted"/>
<dbReference type="Proteomes" id="UP001223978">
    <property type="component" value="Unassembled WGS sequence"/>
</dbReference>
<evidence type="ECO:0000313" key="2">
    <source>
        <dbReference type="Proteomes" id="UP001223978"/>
    </source>
</evidence>
<evidence type="ECO:0000313" key="1">
    <source>
        <dbReference type="EMBL" id="MDI3409342.1"/>
    </source>
</evidence>